<feature type="compositionally biased region" description="Basic and acidic residues" evidence="1">
    <location>
        <begin position="197"/>
        <end position="206"/>
    </location>
</feature>
<dbReference type="EMBL" id="BAAAZO010000001">
    <property type="protein sequence ID" value="GAA3591717.1"/>
    <property type="molecule type" value="Genomic_DNA"/>
</dbReference>
<name>A0ABP6YWA5_9ACTN</name>
<dbReference type="Proteomes" id="UP001501074">
    <property type="component" value="Unassembled WGS sequence"/>
</dbReference>
<evidence type="ECO:0000256" key="2">
    <source>
        <dbReference type="SAM" id="Phobius"/>
    </source>
</evidence>
<feature type="transmembrane region" description="Helical" evidence="2">
    <location>
        <begin position="104"/>
        <end position="124"/>
    </location>
</feature>
<feature type="region of interest" description="Disordered" evidence="1">
    <location>
        <begin position="298"/>
        <end position="342"/>
    </location>
</feature>
<gene>
    <name evidence="4" type="ORF">GCM10022223_02880</name>
</gene>
<dbReference type="RefSeq" id="WP_231484924.1">
    <property type="nucleotide sequence ID" value="NZ_BAAAZO010000001.1"/>
</dbReference>
<evidence type="ECO:0000259" key="3">
    <source>
        <dbReference type="PROSITE" id="PS51782"/>
    </source>
</evidence>
<feature type="domain" description="LysM" evidence="3">
    <location>
        <begin position="250"/>
        <end position="307"/>
    </location>
</feature>
<feature type="compositionally biased region" description="Polar residues" evidence="1">
    <location>
        <begin position="326"/>
        <end position="342"/>
    </location>
</feature>
<dbReference type="Pfam" id="PF01476">
    <property type="entry name" value="LysM"/>
    <property type="match status" value="1"/>
</dbReference>
<accession>A0ABP6YWA5</accession>
<dbReference type="InterPro" id="IPR018392">
    <property type="entry name" value="LysM"/>
</dbReference>
<feature type="region of interest" description="Disordered" evidence="1">
    <location>
        <begin position="183"/>
        <end position="206"/>
    </location>
</feature>
<evidence type="ECO:0000256" key="1">
    <source>
        <dbReference type="SAM" id="MobiDB-lite"/>
    </source>
</evidence>
<dbReference type="PANTHER" id="PTHR34700">
    <property type="entry name" value="POTASSIUM BINDING PROTEIN KBP"/>
    <property type="match status" value="1"/>
</dbReference>
<dbReference type="InterPro" id="IPR052196">
    <property type="entry name" value="Bact_Kbp"/>
</dbReference>
<comment type="caution">
    <text evidence="4">The sequence shown here is derived from an EMBL/GenBank/DDBJ whole genome shotgun (WGS) entry which is preliminary data.</text>
</comment>
<sequence>MSQTYLSVSNPPSRGAALLLSALVLVTGLTLQLGRLTLGAWAGLTAPGPATPDQAFGLIASAAGTALTAWLLSALAVSTVAAAASRSRMAVPAARTARRIAPAAVRNAVAALLGVALIATPTVAQAATYRPMLAATAGAAASETGANGSVAGIIEPLPGARAAGPATADAKAGTTLALVRSDRTSAGTTAVTSTTHEAADPESPREKLLEMLSPGWTPERPRPTAASGSRAKIGVLTSTPRRAVREPKGHHVVVKRGDTLWSIAAQHLGPGASDVAIAHEWPRWYQVNRHLIGADPHKLLPGERLRSPDLLSRPAKPEQRTHAEPSGQSPTQQQNQPKEAGR</sequence>
<evidence type="ECO:0000313" key="4">
    <source>
        <dbReference type="EMBL" id="GAA3591717.1"/>
    </source>
</evidence>
<keyword evidence="2" id="KW-0472">Membrane</keyword>
<keyword evidence="2" id="KW-0812">Transmembrane</keyword>
<keyword evidence="5" id="KW-1185">Reference proteome</keyword>
<dbReference type="InterPro" id="IPR036779">
    <property type="entry name" value="LysM_dom_sf"/>
</dbReference>
<feature type="compositionally biased region" description="Low complexity" evidence="1">
    <location>
        <begin position="184"/>
        <end position="196"/>
    </location>
</feature>
<dbReference type="PROSITE" id="PS51782">
    <property type="entry name" value="LYSM"/>
    <property type="match status" value="1"/>
</dbReference>
<feature type="transmembrane region" description="Helical" evidence="2">
    <location>
        <begin position="55"/>
        <end position="83"/>
    </location>
</feature>
<dbReference type="PANTHER" id="PTHR34700:SF3">
    <property type="entry name" value="PHAGE-LIKE ELEMENT PBSX PROTEIN XKDQ"/>
    <property type="match status" value="1"/>
</dbReference>
<dbReference type="Gene3D" id="3.10.350.10">
    <property type="entry name" value="LysM domain"/>
    <property type="match status" value="1"/>
</dbReference>
<keyword evidence="2" id="KW-1133">Transmembrane helix</keyword>
<dbReference type="CDD" id="cd00118">
    <property type="entry name" value="LysM"/>
    <property type="match status" value="1"/>
</dbReference>
<evidence type="ECO:0000313" key="5">
    <source>
        <dbReference type="Proteomes" id="UP001501074"/>
    </source>
</evidence>
<organism evidence="4 5">
    <name type="scientific">Kineosporia mesophila</name>
    <dbReference type="NCBI Taxonomy" id="566012"/>
    <lineage>
        <taxon>Bacteria</taxon>
        <taxon>Bacillati</taxon>
        <taxon>Actinomycetota</taxon>
        <taxon>Actinomycetes</taxon>
        <taxon>Kineosporiales</taxon>
        <taxon>Kineosporiaceae</taxon>
        <taxon>Kineosporia</taxon>
    </lineage>
</organism>
<feature type="compositionally biased region" description="Basic and acidic residues" evidence="1">
    <location>
        <begin position="298"/>
        <end position="307"/>
    </location>
</feature>
<reference evidence="5" key="1">
    <citation type="journal article" date="2019" name="Int. J. Syst. Evol. Microbiol.">
        <title>The Global Catalogue of Microorganisms (GCM) 10K type strain sequencing project: providing services to taxonomists for standard genome sequencing and annotation.</title>
        <authorList>
            <consortium name="The Broad Institute Genomics Platform"/>
            <consortium name="The Broad Institute Genome Sequencing Center for Infectious Disease"/>
            <person name="Wu L."/>
            <person name="Ma J."/>
        </authorList>
    </citation>
    <scope>NUCLEOTIDE SEQUENCE [LARGE SCALE GENOMIC DNA]</scope>
    <source>
        <strain evidence="5">JCM 16902</strain>
    </source>
</reference>
<proteinExistence type="predicted"/>
<protein>
    <recommendedName>
        <fullName evidence="3">LysM domain-containing protein</fullName>
    </recommendedName>
</protein>